<evidence type="ECO:0000313" key="2">
    <source>
        <dbReference type="EMBL" id="KRZ17374.1"/>
    </source>
</evidence>
<dbReference type="EMBL" id="JYDP01000007">
    <property type="protein sequence ID" value="KRZ17374.1"/>
    <property type="molecule type" value="Genomic_DNA"/>
</dbReference>
<organism evidence="2 3">
    <name type="scientific">Trichinella zimbabwensis</name>
    <dbReference type="NCBI Taxonomy" id="268475"/>
    <lineage>
        <taxon>Eukaryota</taxon>
        <taxon>Metazoa</taxon>
        <taxon>Ecdysozoa</taxon>
        <taxon>Nematoda</taxon>
        <taxon>Enoplea</taxon>
        <taxon>Dorylaimia</taxon>
        <taxon>Trichinellida</taxon>
        <taxon>Trichinellidae</taxon>
        <taxon>Trichinella</taxon>
    </lineage>
</organism>
<proteinExistence type="predicted"/>
<evidence type="ECO:0000256" key="1">
    <source>
        <dbReference type="SAM" id="MobiDB-lite"/>
    </source>
</evidence>
<comment type="caution">
    <text evidence="2">The sequence shown here is derived from an EMBL/GenBank/DDBJ whole genome shotgun (WGS) entry which is preliminary data.</text>
</comment>
<accession>A0A0V1I3B2</accession>
<dbReference type="AlphaFoldDB" id="A0A0V1I3B2"/>
<gene>
    <name evidence="2" type="ORF">T11_9450</name>
</gene>
<name>A0A0V1I3B2_9BILA</name>
<protein>
    <submittedName>
        <fullName evidence="2">Uncharacterized protein</fullName>
    </submittedName>
</protein>
<feature type="region of interest" description="Disordered" evidence="1">
    <location>
        <begin position="76"/>
        <end position="98"/>
    </location>
</feature>
<reference evidence="2 3" key="1">
    <citation type="submission" date="2015-01" db="EMBL/GenBank/DDBJ databases">
        <title>Evolution of Trichinella species and genotypes.</title>
        <authorList>
            <person name="Korhonen P.K."/>
            <person name="Edoardo P."/>
            <person name="Giuseppe L.R."/>
            <person name="Gasser R.B."/>
        </authorList>
    </citation>
    <scope>NUCLEOTIDE SEQUENCE [LARGE SCALE GENOMIC DNA]</scope>
    <source>
        <strain evidence="2">ISS1029</strain>
    </source>
</reference>
<keyword evidence="3" id="KW-1185">Reference proteome</keyword>
<sequence>MQNMLIKRLRYIFEREPPACDYRKAINAHTGHRSELARRRISTGRSISFLQFIVYISDFQNLAGVDFVARSLSMGRDNRLRNQSKQKTDQRTDRTPVT</sequence>
<evidence type="ECO:0000313" key="3">
    <source>
        <dbReference type="Proteomes" id="UP000055024"/>
    </source>
</evidence>
<dbReference type="Proteomes" id="UP000055024">
    <property type="component" value="Unassembled WGS sequence"/>
</dbReference>